<protein>
    <recommendedName>
        <fullName evidence="1">UPF0180 protein J9317_07840</fullName>
    </recommendedName>
</protein>
<evidence type="ECO:0000313" key="3">
    <source>
        <dbReference type="Proteomes" id="UP000682403"/>
    </source>
</evidence>
<sequence length="81" mass="8863">MPRIGVEQSLTNVEEALKSMGYDVVQIRSEEDAQNCDCCIVTGQDNNIMGISNTVTEGSVIEASGLSAEEICQQVQHRFNQ</sequence>
<dbReference type="NCBIfam" id="NF002845">
    <property type="entry name" value="PRK03094.1"/>
    <property type="match status" value="1"/>
</dbReference>
<dbReference type="HAMAP" id="MF_00506">
    <property type="entry name" value="UPF0180"/>
    <property type="match status" value="1"/>
</dbReference>
<dbReference type="RefSeq" id="WP_211557658.1">
    <property type="nucleotide sequence ID" value="NZ_JAGVRK010000001.1"/>
</dbReference>
<proteinExistence type="inferred from homology"/>
<accession>A0ABS5LD87</accession>
<keyword evidence="3" id="KW-1185">Reference proteome</keyword>
<evidence type="ECO:0000313" key="2">
    <source>
        <dbReference type="EMBL" id="MBS2968666.1"/>
    </source>
</evidence>
<dbReference type="InterPro" id="IPR005370">
    <property type="entry name" value="UPF0180"/>
</dbReference>
<evidence type="ECO:0000256" key="1">
    <source>
        <dbReference type="HAMAP-Rule" id="MF_00506"/>
    </source>
</evidence>
<dbReference type="Pfam" id="PF03698">
    <property type="entry name" value="UPF0180"/>
    <property type="match status" value="1"/>
</dbReference>
<reference evidence="2 3" key="1">
    <citation type="submission" date="2021-04" db="EMBL/GenBank/DDBJ databases">
        <title>Metabacillus sp. strain KIGAM252 whole genome sequence.</title>
        <authorList>
            <person name="Seo M.-J."/>
            <person name="Cho E.-S."/>
            <person name="Hwang C.Y."/>
            <person name="Yoon D.J."/>
        </authorList>
    </citation>
    <scope>NUCLEOTIDE SEQUENCE [LARGE SCALE GENOMIC DNA]</scope>
    <source>
        <strain evidence="2 3">KIGAM252</strain>
    </source>
</reference>
<name>A0ABS5LD87_9BACI</name>
<organism evidence="2 3">
    <name type="scientific">Metabacillus flavus</name>
    <dbReference type="NCBI Taxonomy" id="2823519"/>
    <lineage>
        <taxon>Bacteria</taxon>
        <taxon>Bacillati</taxon>
        <taxon>Bacillota</taxon>
        <taxon>Bacilli</taxon>
        <taxon>Bacillales</taxon>
        <taxon>Bacillaceae</taxon>
        <taxon>Metabacillus</taxon>
    </lineage>
</organism>
<gene>
    <name evidence="2" type="ORF">J9317_07840</name>
</gene>
<dbReference type="EMBL" id="JAGVRK010000001">
    <property type="protein sequence ID" value="MBS2968666.1"/>
    <property type="molecule type" value="Genomic_DNA"/>
</dbReference>
<dbReference type="Proteomes" id="UP000682403">
    <property type="component" value="Unassembled WGS sequence"/>
</dbReference>
<comment type="caution">
    <text evidence="2">The sequence shown here is derived from an EMBL/GenBank/DDBJ whole genome shotgun (WGS) entry which is preliminary data.</text>
</comment>
<comment type="similarity">
    <text evidence="1">Belongs to the UPF0180 family.</text>
</comment>